<dbReference type="Gene3D" id="3.30.930.10">
    <property type="entry name" value="Bira Bifunctional Protein, Domain 2"/>
    <property type="match status" value="1"/>
</dbReference>
<comment type="caution">
    <text evidence="7">The sequence shown here is derived from an EMBL/GenBank/DDBJ whole genome shotgun (WGS) entry which is preliminary data.</text>
</comment>
<dbReference type="HAMAP" id="MF_00978">
    <property type="entry name" value="Bifunct_BirA"/>
    <property type="match status" value="1"/>
</dbReference>
<dbReference type="GO" id="GO:0004077">
    <property type="term" value="F:biotin--[biotin carboxyl-carrier protein] ligase activity"/>
    <property type="evidence" value="ECO:0007669"/>
    <property type="project" value="UniProtKB-EC"/>
</dbReference>
<dbReference type="Pfam" id="PF03099">
    <property type="entry name" value="BPL_LplA_LipB"/>
    <property type="match status" value="1"/>
</dbReference>
<comment type="catalytic activity">
    <reaction evidence="5">
        <text>biotin + L-lysyl-[protein] + ATP = N(6)-biotinyl-L-lysyl-[protein] + AMP + diphosphate + H(+)</text>
        <dbReference type="Rhea" id="RHEA:11756"/>
        <dbReference type="Rhea" id="RHEA-COMP:9752"/>
        <dbReference type="Rhea" id="RHEA-COMP:10505"/>
        <dbReference type="ChEBI" id="CHEBI:15378"/>
        <dbReference type="ChEBI" id="CHEBI:29969"/>
        <dbReference type="ChEBI" id="CHEBI:30616"/>
        <dbReference type="ChEBI" id="CHEBI:33019"/>
        <dbReference type="ChEBI" id="CHEBI:57586"/>
        <dbReference type="ChEBI" id="CHEBI:83144"/>
        <dbReference type="ChEBI" id="CHEBI:456215"/>
        <dbReference type="EC" id="6.3.4.15"/>
    </reaction>
</comment>
<dbReference type="Gene3D" id="1.10.10.10">
    <property type="entry name" value="Winged helix-like DNA-binding domain superfamily/Winged helix DNA-binding domain"/>
    <property type="match status" value="1"/>
</dbReference>
<dbReference type="InterPro" id="IPR045864">
    <property type="entry name" value="aa-tRNA-synth_II/BPL/LPL"/>
</dbReference>
<feature type="DNA-binding region" description="H-T-H motif" evidence="5">
    <location>
        <begin position="19"/>
        <end position="38"/>
    </location>
</feature>
<gene>
    <name evidence="5" type="primary">birA</name>
    <name evidence="7" type="ORF">H7U36_14625</name>
</gene>
<keyword evidence="5" id="KW-0238">DNA-binding</keyword>
<dbReference type="SUPFAM" id="SSF50037">
    <property type="entry name" value="C-terminal domain of transcriptional repressors"/>
    <property type="match status" value="1"/>
</dbReference>
<keyword evidence="4 5" id="KW-0092">Biotin</keyword>
<dbReference type="InterPro" id="IPR030855">
    <property type="entry name" value="Bifunct_BirA"/>
</dbReference>
<keyword evidence="8" id="KW-1185">Reference proteome</keyword>
<dbReference type="InterPro" id="IPR004408">
    <property type="entry name" value="Biotin_CoA_COase_ligase"/>
</dbReference>
<protein>
    <recommendedName>
        <fullName evidence="5">Bifunctional ligase/repressor BirA</fullName>
    </recommendedName>
    <alternativeName>
        <fullName evidence="5">Biotin--[acetyl-CoA-carboxylase] ligase</fullName>
        <ecNumber evidence="5">6.3.4.15</ecNumber>
    </alternativeName>
    <alternativeName>
        <fullName evidence="5">Biotin--protein ligase</fullName>
    </alternativeName>
    <alternativeName>
        <fullName evidence="5">Biotin-[acetyl-CoA carboxylase] synthetase</fullName>
    </alternativeName>
</protein>
<feature type="domain" description="BPL/LPL catalytic" evidence="6">
    <location>
        <begin position="77"/>
        <end position="256"/>
    </location>
</feature>
<comment type="caution">
    <text evidence="5">Lacks conserved residue(s) required for the propagation of feature annotation.</text>
</comment>
<organism evidence="7 8">
    <name type="scientific">Faecalicatena fissicatena</name>
    <dbReference type="NCBI Taxonomy" id="290055"/>
    <lineage>
        <taxon>Bacteria</taxon>
        <taxon>Bacillati</taxon>
        <taxon>Bacillota</taxon>
        <taxon>Clostridia</taxon>
        <taxon>Lachnospirales</taxon>
        <taxon>Lachnospiraceae</taxon>
        <taxon>Faecalicatena</taxon>
    </lineage>
</organism>
<evidence type="ECO:0000256" key="1">
    <source>
        <dbReference type="ARBA" id="ARBA00022598"/>
    </source>
</evidence>
<comment type="similarity">
    <text evidence="5">Belongs to the biotin--protein ligase family.</text>
</comment>
<dbReference type="PANTHER" id="PTHR12835:SF5">
    <property type="entry name" value="BIOTIN--PROTEIN LIGASE"/>
    <property type="match status" value="1"/>
</dbReference>
<dbReference type="EC" id="6.3.4.15" evidence="5"/>
<feature type="binding site" evidence="5">
    <location>
        <position position="114"/>
    </location>
    <ligand>
        <name>biotin</name>
        <dbReference type="ChEBI" id="CHEBI:57586"/>
    </ligand>
</feature>
<evidence type="ECO:0000256" key="2">
    <source>
        <dbReference type="ARBA" id="ARBA00022741"/>
    </source>
</evidence>
<evidence type="ECO:0000259" key="6">
    <source>
        <dbReference type="PROSITE" id="PS51733"/>
    </source>
</evidence>
<dbReference type="InterPro" id="IPR008988">
    <property type="entry name" value="Transcriptional_repressor_C"/>
</dbReference>
<dbReference type="Gene3D" id="2.30.30.100">
    <property type="match status" value="1"/>
</dbReference>
<keyword evidence="2 5" id="KW-0547">Nucleotide-binding</keyword>
<dbReference type="Proteomes" id="UP000716906">
    <property type="component" value="Unassembled WGS sequence"/>
</dbReference>
<keyword evidence="3 5" id="KW-0067">ATP-binding</keyword>
<feature type="binding site" evidence="5">
    <location>
        <position position="185"/>
    </location>
    <ligand>
        <name>biotin</name>
        <dbReference type="ChEBI" id="CHEBI:57586"/>
    </ligand>
</feature>
<keyword evidence="1 5" id="KW-0436">Ligase</keyword>
<dbReference type="EMBL" id="JACLYY010000020">
    <property type="protein sequence ID" value="MBM6739319.1"/>
    <property type="molecule type" value="Genomic_DNA"/>
</dbReference>
<dbReference type="NCBIfam" id="TIGR00121">
    <property type="entry name" value="birA_ligase"/>
    <property type="match status" value="1"/>
</dbReference>
<dbReference type="InterPro" id="IPR013196">
    <property type="entry name" value="HTH_11"/>
</dbReference>
<sequence length="327" mass="36454">MKKTEILSMLRESEGYVSGQQICEKFHVSRTAVWKVIEQLKEEGYQIEAVRNRGYRLSESPDILSQAEIESRISTEWAGRNVSYFRETDSTNTQAKRLGEEGAPAGTLAVADRQMAGKGRRGRSWDSPPGRDIYMSLLLRPDIRPSDAPMLTLVMAQSVAEAIREKTGIDARIKWPNDIVAGGKKLCGILTEMSAEMDYINYIVIGVGINVNQPSFPEDIADRATSLMLEAGRSFLRGPLIAAVMERFEDNYSRFLGTNDLSGMREAYNELLVNVGEQVRVLEPGHEYNALSFGINDRGELLVRKEDGSREAVFAGEVSVRGIYGYV</sequence>
<dbReference type="InterPro" id="IPR036390">
    <property type="entry name" value="WH_DNA-bd_sf"/>
</dbReference>
<name>A0ABS2ECD0_9FIRM</name>
<dbReference type="Pfam" id="PF02237">
    <property type="entry name" value="BPL_C"/>
    <property type="match status" value="1"/>
</dbReference>
<comment type="function">
    <text evidence="5">Acts both as a biotin--[acetyl-CoA-carboxylase] ligase and a repressor.</text>
</comment>
<evidence type="ECO:0000313" key="7">
    <source>
        <dbReference type="EMBL" id="MBM6739319.1"/>
    </source>
</evidence>
<dbReference type="PROSITE" id="PS51733">
    <property type="entry name" value="BPL_LPL_CATALYTIC"/>
    <property type="match status" value="1"/>
</dbReference>
<feature type="binding site" evidence="5">
    <location>
        <begin position="90"/>
        <end position="92"/>
    </location>
    <ligand>
        <name>biotin</name>
        <dbReference type="ChEBI" id="CHEBI:57586"/>
    </ligand>
</feature>
<dbReference type="SUPFAM" id="SSF55681">
    <property type="entry name" value="Class II aaRS and biotin synthetases"/>
    <property type="match status" value="1"/>
</dbReference>
<accession>A0ABS2ECD0</accession>
<keyword evidence="5" id="KW-0804">Transcription</keyword>
<dbReference type="RefSeq" id="WP_033125954.1">
    <property type="nucleotide sequence ID" value="NZ_JACLYY010000020.1"/>
</dbReference>
<keyword evidence="5" id="KW-0678">Repressor</keyword>
<evidence type="ECO:0000256" key="3">
    <source>
        <dbReference type="ARBA" id="ARBA00022840"/>
    </source>
</evidence>
<evidence type="ECO:0000313" key="8">
    <source>
        <dbReference type="Proteomes" id="UP000716906"/>
    </source>
</evidence>
<proteinExistence type="inferred from homology"/>
<evidence type="ECO:0000256" key="4">
    <source>
        <dbReference type="ARBA" id="ARBA00023267"/>
    </source>
</evidence>
<keyword evidence="5" id="KW-0805">Transcription regulation</keyword>
<dbReference type="CDD" id="cd16442">
    <property type="entry name" value="BPL"/>
    <property type="match status" value="1"/>
</dbReference>
<dbReference type="Pfam" id="PF08279">
    <property type="entry name" value="HTH_11"/>
    <property type="match status" value="1"/>
</dbReference>
<evidence type="ECO:0000256" key="5">
    <source>
        <dbReference type="HAMAP-Rule" id="MF_00978"/>
    </source>
</evidence>
<dbReference type="PANTHER" id="PTHR12835">
    <property type="entry name" value="BIOTIN PROTEIN LIGASE"/>
    <property type="match status" value="1"/>
</dbReference>
<dbReference type="SUPFAM" id="SSF46785">
    <property type="entry name" value="Winged helix' DNA-binding domain"/>
    <property type="match status" value="1"/>
</dbReference>
<dbReference type="InterPro" id="IPR003142">
    <property type="entry name" value="BPL_C"/>
</dbReference>
<reference evidence="7 8" key="1">
    <citation type="journal article" date="2021" name="Sci. Rep.">
        <title>The distribution of antibiotic resistance genes in chicken gut microbiota commensals.</title>
        <authorList>
            <person name="Juricova H."/>
            <person name="Matiasovicova J."/>
            <person name="Kubasova T."/>
            <person name="Cejkova D."/>
            <person name="Rychlik I."/>
        </authorList>
    </citation>
    <scope>NUCLEOTIDE SEQUENCE [LARGE SCALE GENOMIC DNA]</scope>
    <source>
        <strain evidence="7 8">An773</strain>
    </source>
</reference>
<dbReference type="InterPro" id="IPR036388">
    <property type="entry name" value="WH-like_DNA-bd_sf"/>
</dbReference>
<dbReference type="InterPro" id="IPR004143">
    <property type="entry name" value="BPL_LPL_catalytic"/>
</dbReference>